<dbReference type="InterPro" id="IPR000917">
    <property type="entry name" value="Sulfatase_N"/>
</dbReference>
<dbReference type="InterPro" id="IPR050738">
    <property type="entry name" value="Sulfatase"/>
</dbReference>
<dbReference type="Pfam" id="PF00884">
    <property type="entry name" value="Sulfatase"/>
    <property type="match status" value="1"/>
</dbReference>
<dbReference type="SUPFAM" id="SSF53649">
    <property type="entry name" value="Alkaline phosphatase-like"/>
    <property type="match status" value="1"/>
</dbReference>
<dbReference type="CDD" id="cd16148">
    <property type="entry name" value="sulfatase_like"/>
    <property type="match status" value="1"/>
</dbReference>
<feature type="domain" description="Sulfatase N-terminal" evidence="2">
    <location>
        <begin position="4"/>
        <end position="335"/>
    </location>
</feature>
<evidence type="ECO:0000313" key="3">
    <source>
        <dbReference type="EMBL" id="KAA9409524.1"/>
    </source>
</evidence>
<dbReference type="InterPro" id="IPR017850">
    <property type="entry name" value="Alkaline_phosphatase_core_sf"/>
</dbReference>
<gene>
    <name evidence="3" type="ORF">EGO51_06830</name>
</gene>
<evidence type="ECO:0000259" key="2">
    <source>
        <dbReference type="Pfam" id="PF00884"/>
    </source>
</evidence>
<dbReference type="Gene3D" id="3.40.720.10">
    <property type="entry name" value="Alkaline Phosphatase, subunit A"/>
    <property type="match status" value="1"/>
</dbReference>
<accession>A0A5J5LIK7</accession>
<reference evidence="3 4" key="1">
    <citation type="submission" date="2018-11" db="EMBL/GenBank/DDBJ databases">
        <title>Genomic analysis of Haloarcula hispanica CBA1121.</title>
        <authorList>
            <person name="Kim Y.B."/>
            <person name="Roh S.W."/>
        </authorList>
    </citation>
    <scope>NUCLEOTIDE SEQUENCE [LARGE SCALE GENOMIC DNA]</scope>
    <source>
        <strain evidence="3 4">CBA1121</strain>
    </source>
</reference>
<dbReference type="GO" id="GO:0004065">
    <property type="term" value="F:arylsulfatase activity"/>
    <property type="evidence" value="ECO:0007669"/>
    <property type="project" value="TreeGrafter"/>
</dbReference>
<dbReference type="Proteomes" id="UP000326244">
    <property type="component" value="Unassembled WGS sequence"/>
</dbReference>
<dbReference type="AlphaFoldDB" id="A0A5J5LIK7"/>
<evidence type="ECO:0000313" key="4">
    <source>
        <dbReference type="Proteomes" id="UP000326244"/>
    </source>
</evidence>
<dbReference type="PANTHER" id="PTHR42693">
    <property type="entry name" value="ARYLSULFATASE FAMILY MEMBER"/>
    <property type="match status" value="1"/>
</dbReference>
<sequence length="461" mass="51707">MSQPNIVWITLDSIRADHTTMDGYGRDTTPTLSRLGDSGHAFTNCISHSKSTLPSSGAILTGYAPSKNTLGISGNVLPDTVPTIAERFGNLGYQTACLSRNSYVSNATGLDRGFDRFQWLSSSTIHKAGPSTLLRYLLNIRKHSAGLTTDTAKHASPFLMNNVGKRWLDDFANESDPFFFYLHYNEPHRPYYPPLSHMDQYTEGFSQSPRDAAEFSLDLHYNLKKTIAEGCDLTESEWEMVRAMYDSEIAYTDKMVGRLIDYIQSLPFGETIVVITADHGELFGEYGLLSHNFVLHDAVTRVPLVISGLNQELVVDSDEIIQHSDVMATLLSMAGGEVSDLVGLDLRTDRREVAVSQREPMTYDEILSHNPDFDTSQFHSGTLTALRTDEFKYLHGDDRDSLFKLPDEETDVRDQYPDAYEGLSTKHDTWLEDHGQPVTEGEKEQFSGAVQKQLRDLGYME</sequence>
<dbReference type="EMBL" id="RQWK01000001">
    <property type="protein sequence ID" value="KAA9409524.1"/>
    <property type="molecule type" value="Genomic_DNA"/>
</dbReference>
<dbReference type="RefSeq" id="WP_151103256.1">
    <property type="nucleotide sequence ID" value="NZ_RQWK01000001.1"/>
</dbReference>
<comment type="similarity">
    <text evidence="1">Belongs to the sulfatase family.</text>
</comment>
<proteinExistence type="inferred from homology"/>
<name>A0A5J5LIK7_HALHI</name>
<comment type="caution">
    <text evidence="3">The sequence shown here is derived from an EMBL/GenBank/DDBJ whole genome shotgun (WGS) entry which is preliminary data.</text>
</comment>
<organism evidence="3 4">
    <name type="scientific">Haloarcula hispanica</name>
    <dbReference type="NCBI Taxonomy" id="51589"/>
    <lineage>
        <taxon>Archaea</taxon>
        <taxon>Methanobacteriati</taxon>
        <taxon>Methanobacteriota</taxon>
        <taxon>Stenosarchaea group</taxon>
        <taxon>Halobacteria</taxon>
        <taxon>Halobacteriales</taxon>
        <taxon>Haloarculaceae</taxon>
        <taxon>Haloarcula</taxon>
    </lineage>
</organism>
<evidence type="ECO:0000256" key="1">
    <source>
        <dbReference type="ARBA" id="ARBA00008779"/>
    </source>
</evidence>
<dbReference type="PANTHER" id="PTHR42693:SF33">
    <property type="entry name" value="ARYLSULFATASE"/>
    <property type="match status" value="1"/>
</dbReference>
<protein>
    <submittedName>
        <fullName evidence="3">Sulfatase</fullName>
    </submittedName>
</protein>